<dbReference type="OrthoDB" id="10551501at2759"/>
<comment type="caution">
    <text evidence="1">The sequence shown here is derived from an EMBL/GenBank/DDBJ whole genome shotgun (WGS) entry which is preliminary data.</text>
</comment>
<proteinExistence type="predicted"/>
<reference evidence="1" key="1">
    <citation type="journal article" date="2021" name="Nat. Commun.">
        <title>Genetic determinants of endophytism in the Arabidopsis root mycobiome.</title>
        <authorList>
            <person name="Mesny F."/>
            <person name="Miyauchi S."/>
            <person name="Thiergart T."/>
            <person name="Pickel B."/>
            <person name="Atanasova L."/>
            <person name="Karlsson M."/>
            <person name="Huettel B."/>
            <person name="Barry K.W."/>
            <person name="Haridas S."/>
            <person name="Chen C."/>
            <person name="Bauer D."/>
            <person name="Andreopoulos W."/>
            <person name="Pangilinan J."/>
            <person name="LaButti K."/>
            <person name="Riley R."/>
            <person name="Lipzen A."/>
            <person name="Clum A."/>
            <person name="Drula E."/>
            <person name="Henrissat B."/>
            <person name="Kohler A."/>
            <person name="Grigoriev I.V."/>
            <person name="Martin F.M."/>
            <person name="Hacquard S."/>
        </authorList>
    </citation>
    <scope>NUCLEOTIDE SEQUENCE</scope>
    <source>
        <strain evidence="1">MPI-CAGE-CH-0230</strain>
    </source>
</reference>
<organism evidence="1 2">
    <name type="scientific">Microdochium trichocladiopsis</name>
    <dbReference type="NCBI Taxonomy" id="1682393"/>
    <lineage>
        <taxon>Eukaryota</taxon>
        <taxon>Fungi</taxon>
        <taxon>Dikarya</taxon>
        <taxon>Ascomycota</taxon>
        <taxon>Pezizomycotina</taxon>
        <taxon>Sordariomycetes</taxon>
        <taxon>Xylariomycetidae</taxon>
        <taxon>Xylariales</taxon>
        <taxon>Microdochiaceae</taxon>
        <taxon>Microdochium</taxon>
    </lineage>
</organism>
<evidence type="ECO:0000313" key="2">
    <source>
        <dbReference type="Proteomes" id="UP000756346"/>
    </source>
</evidence>
<dbReference type="RefSeq" id="XP_046017038.1">
    <property type="nucleotide sequence ID" value="XM_046158150.1"/>
</dbReference>
<protein>
    <submittedName>
        <fullName evidence="1">Uncharacterized protein</fullName>
    </submittedName>
</protein>
<name>A0A9P9BUA8_9PEZI</name>
<evidence type="ECO:0000313" key="1">
    <source>
        <dbReference type="EMBL" id="KAH7037917.1"/>
    </source>
</evidence>
<accession>A0A9P9BUA8</accession>
<dbReference type="GeneID" id="70187696"/>
<dbReference type="EMBL" id="JAGTJQ010000002">
    <property type="protein sequence ID" value="KAH7037917.1"/>
    <property type="molecule type" value="Genomic_DNA"/>
</dbReference>
<dbReference type="Proteomes" id="UP000756346">
    <property type="component" value="Unassembled WGS sequence"/>
</dbReference>
<gene>
    <name evidence="1" type="ORF">B0I36DRAFT_359547</name>
</gene>
<keyword evidence="2" id="KW-1185">Reference proteome</keyword>
<dbReference type="AlphaFoldDB" id="A0A9P9BUA8"/>
<sequence length="309" mass="35421">MPVDILYAISDRLGEVPDRWALQFSCKAIHNKLKHKPDHAIVNGWRKADHRLWLHRLIRDLPDEDVCDSCSIIHSPAKAWSNNRDNRTRPCQRDLIILGSHSSRGPGIPLLVVKAMLRRHQEGRPWAWLMPGVLQTRALYGVSRSATSRRLMRKHGRNFYLIYVSARGEVVLETTTVLLHPMGKDAIEVDRDAVCRHVDMVTSERPPAGELQRCVLCLVEYQVDQCKLDSVEGLEAWRSWRQVTWNGAVLLRPDTVPPCFAEQLSLGDISCVPRARDGPLDLAQHPDWLEELRADWREVLQDHQRASDL</sequence>